<dbReference type="PRINTS" id="PR00081">
    <property type="entry name" value="GDHRDH"/>
</dbReference>
<protein>
    <submittedName>
        <fullName evidence="4">SDR family NAD(P)-dependent oxidoreductase</fullName>
    </submittedName>
</protein>
<evidence type="ECO:0000256" key="2">
    <source>
        <dbReference type="ARBA" id="ARBA00023002"/>
    </source>
</evidence>
<dbReference type="EMBL" id="RJSG01000006">
    <property type="protein sequence ID" value="RNL75332.1"/>
    <property type="molecule type" value="Genomic_DNA"/>
</dbReference>
<sequence>MELAGSVVLVTGANGGLGREFVNQALERGATKVYAAARRPDSWSDERVVALRLDVTDAASISAAAEAAADVTVLVNNAGITGAGSLLASPIEEIRETFETNLFGPLELTRAFAPGLEGGAVVDVHSALSWIAIPGAYSVTKAAFWGLTNSLRVELAGQSTQVLGAHLGYTDTPMTAGLDVPKADPADIVARIYDALEAGQDEALADETSLAVRAGLSNNTIGAFGAPAA</sequence>
<dbReference type="Pfam" id="PF00106">
    <property type="entry name" value="adh_short"/>
    <property type="match status" value="1"/>
</dbReference>
<gene>
    <name evidence="4" type="ORF">EFL95_18070</name>
</gene>
<dbReference type="PANTHER" id="PTHR44169:SF6">
    <property type="entry name" value="NADPH-DEPENDENT 1-ACYLDIHYDROXYACETONE PHOSPHATE REDUCTASE"/>
    <property type="match status" value="1"/>
</dbReference>
<evidence type="ECO:0000313" key="4">
    <source>
        <dbReference type="EMBL" id="RNL75332.1"/>
    </source>
</evidence>
<dbReference type="OrthoDB" id="3212478at2"/>
<keyword evidence="5" id="KW-1185">Reference proteome</keyword>
<dbReference type="AlphaFoldDB" id="A0A3N0DI19"/>
<organism evidence="4 5">
    <name type="scientific">Nocardioides marmorisolisilvae</name>
    <dbReference type="NCBI Taxonomy" id="1542737"/>
    <lineage>
        <taxon>Bacteria</taxon>
        <taxon>Bacillati</taxon>
        <taxon>Actinomycetota</taxon>
        <taxon>Actinomycetes</taxon>
        <taxon>Propionibacteriales</taxon>
        <taxon>Nocardioidaceae</taxon>
        <taxon>Nocardioides</taxon>
    </lineage>
</organism>
<dbReference type="NCBIfam" id="NF006119">
    <property type="entry name" value="PRK08264.1-5"/>
    <property type="match status" value="1"/>
</dbReference>
<dbReference type="PANTHER" id="PTHR44169">
    <property type="entry name" value="NADPH-DEPENDENT 1-ACYLDIHYDROXYACETONE PHOSPHATE REDUCTASE"/>
    <property type="match status" value="1"/>
</dbReference>
<dbReference type="Gene3D" id="3.40.50.720">
    <property type="entry name" value="NAD(P)-binding Rossmann-like Domain"/>
    <property type="match status" value="1"/>
</dbReference>
<evidence type="ECO:0000256" key="1">
    <source>
        <dbReference type="ARBA" id="ARBA00006484"/>
    </source>
</evidence>
<accession>A0A3N0DI19</accession>
<comment type="caution">
    <text evidence="4">The sequence shown here is derived from an EMBL/GenBank/DDBJ whole genome shotgun (WGS) entry which is preliminary data.</text>
</comment>
<comment type="similarity">
    <text evidence="1 3">Belongs to the short-chain dehydrogenases/reductases (SDR) family.</text>
</comment>
<dbReference type="InterPro" id="IPR002347">
    <property type="entry name" value="SDR_fam"/>
</dbReference>
<evidence type="ECO:0000313" key="5">
    <source>
        <dbReference type="Proteomes" id="UP000277094"/>
    </source>
</evidence>
<dbReference type="RefSeq" id="WP_123235517.1">
    <property type="nucleotide sequence ID" value="NZ_RJSG01000006.1"/>
</dbReference>
<dbReference type="GO" id="GO:0016491">
    <property type="term" value="F:oxidoreductase activity"/>
    <property type="evidence" value="ECO:0007669"/>
    <property type="project" value="UniProtKB-KW"/>
</dbReference>
<dbReference type="SUPFAM" id="SSF51735">
    <property type="entry name" value="NAD(P)-binding Rossmann-fold domains"/>
    <property type="match status" value="1"/>
</dbReference>
<dbReference type="InterPro" id="IPR036291">
    <property type="entry name" value="NAD(P)-bd_dom_sf"/>
</dbReference>
<keyword evidence="2" id="KW-0560">Oxidoreductase</keyword>
<dbReference type="PRINTS" id="PR00080">
    <property type="entry name" value="SDRFAMILY"/>
</dbReference>
<dbReference type="Proteomes" id="UP000277094">
    <property type="component" value="Unassembled WGS sequence"/>
</dbReference>
<proteinExistence type="inferred from homology"/>
<evidence type="ECO:0000256" key="3">
    <source>
        <dbReference type="RuleBase" id="RU000363"/>
    </source>
</evidence>
<name>A0A3N0DI19_9ACTN</name>
<reference evidence="4 5" key="1">
    <citation type="submission" date="2018-11" db="EMBL/GenBank/DDBJ databases">
        <authorList>
            <person name="Li F."/>
        </authorList>
    </citation>
    <scope>NUCLEOTIDE SEQUENCE [LARGE SCALE GENOMIC DNA]</scope>
    <source>
        <strain evidence="4 5">KIS18-7</strain>
    </source>
</reference>